<dbReference type="PANTHER" id="PTHR43690:SF17">
    <property type="entry name" value="PROTEIN YHJJ"/>
    <property type="match status" value="1"/>
</dbReference>
<dbReference type="InterPro" id="IPR007863">
    <property type="entry name" value="Peptidase_M16_C"/>
</dbReference>
<evidence type="ECO:0000313" key="8">
    <source>
        <dbReference type="EMBL" id="SFF52802.1"/>
    </source>
</evidence>
<dbReference type="GO" id="GO:0046872">
    <property type="term" value="F:metal ion binding"/>
    <property type="evidence" value="ECO:0007669"/>
    <property type="project" value="InterPro"/>
</dbReference>
<evidence type="ECO:0000313" key="9">
    <source>
        <dbReference type="Proteomes" id="UP000199645"/>
    </source>
</evidence>
<evidence type="ECO:0000259" key="6">
    <source>
        <dbReference type="Pfam" id="PF00675"/>
    </source>
</evidence>
<dbReference type="Proteomes" id="UP000199645">
    <property type="component" value="Unassembled WGS sequence"/>
</dbReference>
<reference evidence="8 9" key="1">
    <citation type="submission" date="2016-10" db="EMBL/GenBank/DDBJ databases">
        <authorList>
            <person name="de Groot N.N."/>
        </authorList>
    </citation>
    <scope>NUCLEOTIDE SEQUENCE [LARGE SCALE GENOMIC DNA]</scope>
    <source>
        <strain evidence="8 9">DSM 43019</strain>
    </source>
</reference>
<evidence type="ECO:0000256" key="3">
    <source>
        <dbReference type="ARBA" id="ARBA00022801"/>
    </source>
</evidence>
<dbReference type="InterPro" id="IPR011249">
    <property type="entry name" value="Metalloenz_LuxS/M16"/>
</dbReference>
<dbReference type="EMBL" id="FONV01000012">
    <property type="protein sequence ID" value="SFF52802.1"/>
    <property type="molecule type" value="Genomic_DNA"/>
</dbReference>
<dbReference type="OrthoDB" id="9811314at2"/>
<dbReference type="STRING" id="35752.SAMN05421541_112173"/>
<dbReference type="GO" id="GO:0006508">
    <property type="term" value="P:proteolysis"/>
    <property type="evidence" value="ECO:0007669"/>
    <property type="project" value="UniProtKB-KW"/>
</dbReference>
<dbReference type="SUPFAM" id="SSF63411">
    <property type="entry name" value="LuxS/MPP-like metallohydrolase"/>
    <property type="match status" value="3"/>
</dbReference>
<keyword evidence="9" id="KW-1185">Reference proteome</keyword>
<evidence type="ECO:0000256" key="2">
    <source>
        <dbReference type="ARBA" id="ARBA00022670"/>
    </source>
</evidence>
<organism evidence="8 9">
    <name type="scientific">Actinoplanes philippinensis</name>
    <dbReference type="NCBI Taxonomy" id="35752"/>
    <lineage>
        <taxon>Bacteria</taxon>
        <taxon>Bacillati</taxon>
        <taxon>Actinomycetota</taxon>
        <taxon>Actinomycetes</taxon>
        <taxon>Micromonosporales</taxon>
        <taxon>Micromonosporaceae</taxon>
        <taxon>Actinoplanes</taxon>
    </lineage>
</organism>
<evidence type="ECO:0000259" key="7">
    <source>
        <dbReference type="Pfam" id="PF05193"/>
    </source>
</evidence>
<dbReference type="InterPro" id="IPR011765">
    <property type="entry name" value="Pept_M16_N"/>
</dbReference>
<evidence type="ECO:0000256" key="5">
    <source>
        <dbReference type="ARBA" id="ARBA00023049"/>
    </source>
</evidence>
<comment type="similarity">
    <text evidence="1">Belongs to the peptidase M16 family.</text>
</comment>
<feature type="domain" description="Peptidase M16 N-terminal" evidence="6">
    <location>
        <begin position="23"/>
        <end position="128"/>
    </location>
</feature>
<protein>
    <submittedName>
        <fullName evidence="8">Predicted Zn-dependent peptidase</fullName>
    </submittedName>
</protein>
<dbReference type="Gene3D" id="3.30.830.10">
    <property type="entry name" value="Metalloenzyme, LuxS/M16 peptidase-like"/>
    <property type="match status" value="3"/>
</dbReference>
<proteinExistence type="inferred from homology"/>
<keyword evidence="2" id="KW-0645">Protease</keyword>
<dbReference type="PANTHER" id="PTHR43690">
    <property type="entry name" value="NARDILYSIN"/>
    <property type="match status" value="1"/>
</dbReference>
<evidence type="ECO:0000256" key="1">
    <source>
        <dbReference type="ARBA" id="ARBA00007261"/>
    </source>
</evidence>
<dbReference type="GO" id="GO:0008237">
    <property type="term" value="F:metallopeptidase activity"/>
    <property type="evidence" value="ECO:0007669"/>
    <property type="project" value="UniProtKB-KW"/>
</dbReference>
<keyword evidence="3" id="KW-0378">Hydrolase</keyword>
<dbReference type="AlphaFoldDB" id="A0A1I2JD73"/>
<dbReference type="Pfam" id="PF00675">
    <property type="entry name" value="Peptidase_M16"/>
    <property type="match status" value="1"/>
</dbReference>
<name>A0A1I2JD73_9ACTN</name>
<evidence type="ECO:0000256" key="4">
    <source>
        <dbReference type="ARBA" id="ARBA00022833"/>
    </source>
</evidence>
<dbReference type="Pfam" id="PF05193">
    <property type="entry name" value="Peptidase_M16_C"/>
    <property type="match status" value="1"/>
</dbReference>
<dbReference type="RefSeq" id="WP_093619512.1">
    <property type="nucleotide sequence ID" value="NZ_BOMT01000067.1"/>
</dbReference>
<keyword evidence="4" id="KW-0862">Zinc</keyword>
<accession>A0A1I2JD73</accession>
<feature type="domain" description="Peptidase M16 C-terminal" evidence="7">
    <location>
        <begin position="167"/>
        <end position="266"/>
    </location>
</feature>
<gene>
    <name evidence="8" type="ORF">SAMN05421541_112173</name>
</gene>
<dbReference type="InterPro" id="IPR050626">
    <property type="entry name" value="Peptidase_M16"/>
</dbReference>
<keyword evidence="5" id="KW-0482">Metalloprotease</keyword>
<sequence>MRTRTLGNGLRLQIVHVPGALRTGVALHYGVGFRSERPGQEGLAHLFEHLMFRGSASLPDGRFYDHIKRWGGAANGTTHQDYTDYYQVTPLVALEAALFAEADRMRSPRFTAAGLAEQIEGVGTEIDEALRGRPYGGFPWPLLPSVLFDGHADAHDGYGEPSRLAEVTLDRVEDFFDTHYTPGNAVLTVAGDVDPDHVEALVERHFGDIPGGADVPRRAAAEAPAPVTDRRLTTTRPGIPLTALAVGHPLAGPEQDLEGYLAHLVLGRITARHGARLGLHSLSASCGFFGAFDARTPDVLITAGLLAPGREPDRVTDDLRALWRTLGEPDAVAGAVRHVVPLLVAEHHRKHADIGEHARALGRFALLFDDPGLLDRIPAGLTALTPETVAGAARRLATRPHAAVVMAPAVVTPRPRPGARPLPAPGPQLTPDLGPVRDRVLPRGLHVVAAPDGRAPLAEARLRLPVGDHDPATVGGWVRSAATRAPLAERLGGALTVTADAHWLDLSAHAPRHRAADLLDLFATVLDTPAGPASAPALASPEHEMDTALRRHWLGAPGPGPFVPPLSAGVLTVVGADPRAVLDAAAVLDRADAVPAPRPGAARPGTLALSRDGATRVHITVSVAEPDGGPSEAARFLAAAVVGGGPDARVPARATLGGYHARTGRDLVGTFARAYIRAECAPDQLAGALADLAAERQRLHDEPLTAAEIDPLREYCAAQLLAAFDSPATLADLLSILVSGGRDARWLQQLPGLLGKVPAEEVAEAARILYGSTESCIVVSGPAESVRVLSPLSKEPNDEHSR</sequence>